<name>A0A1C7MAZ5_GRIFR</name>
<dbReference type="Proteomes" id="UP000092993">
    <property type="component" value="Unassembled WGS sequence"/>
</dbReference>
<proteinExistence type="predicted"/>
<feature type="domain" description="Fungal-type protein kinase" evidence="2">
    <location>
        <begin position="192"/>
        <end position="379"/>
    </location>
</feature>
<reference evidence="3 4" key="1">
    <citation type="submission" date="2016-03" db="EMBL/GenBank/DDBJ databases">
        <title>Whole genome sequencing of Grifola frondosa 9006-11.</title>
        <authorList>
            <person name="Min B."/>
            <person name="Park H."/>
            <person name="Kim J.-G."/>
            <person name="Cho H."/>
            <person name="Oh Y.-L."/>
            <person name="Kong W.-S."/>
            <person name="Choi I.-G."/>
        </authorList>
    </citation>
    <scope>NUCLEOTIDE SEQUENCE [LARGE SCALE GENOMIC DNA]</scope>
    <source>
        <strain evidence="3 4">9006-11</strain>
    </source>
</reference>
<evidence type="ECO:0000259" key="2">
    <source>
        <dbReference type="Pfam" id="PF17667"/>
    </source>
</evidence>
<comment type="caution">
    <text evidence="3">The sequence shown here is derived from an EMBL/GenBank/DDBJ whole genome shotgun (WGS) entry which is preliminary data.</text>
</comment>
<organism evidence="3 4">
    <name type="scientific">Grifola frondosa</name>
    <name type="common">Maitake</name>
    <name type="synonym">Polyporus frondosus</name>
    <dbReference type="NCBI Taxonomy" id="5627"/>
    <lineage>
        <taxon>Eukaryota</taxon>
        <taxon>Fungi</taxon>
        <taxon>Dikarya</taxon>
        <taxon>Basidiomycota</taxon>
        <taxon>Agaricomycotina</taxon>
        <taxon>Agaricomycetes</taxon>
        <taxon>Polyporales</taxon>
        <taxon>Grifolaceae</taxon>
        <taxon>Grifola</taxon>
    </lineage>
</organism>
<evidence type="ECO:0000256" key="1">
    <source>
        <dbReference type="SAM" id="MobiDB-lite"/>
    </source>
</evidence>
<keyword evidence="4" id="KW-1185">Reference proteome</keyword>
<feature type="region of interest" description="Disordered" evidence="1">
    <location>
        <begin position="1"/>
        <end position="27"/>
    </location>
</feature>
<dbReference type="Gene3D" id="1.10.510.10">
    <property type="entry name" value="Transferase(Phosphotransferase) domain 1"/>
    <property type="match status" value="1"/>
</dbReference>
<feature type="domain" description="Fungal-type protein kinase" evidence="2">
    <location>
        <begin position="415"/>
        <end position="606"/>
    </location>
</feature>
<dbReference type="Pfam" id="PF17667">
    <property type="entry name" value="Pkinase_fungal"/>
    <property type="match status" value="2"/>
</dbReference>
<feature type="compositionally biased region" description="Acidic residues" evidence="1">
    <location>
        <begin position="1"/>
        <end position="12"/>
    </location>
</feature>
<dbReference type="SUPFAM" id="SSF56112">
    <property type="entry name" value="Protein kinase-like (PK-like)"/>
    <property type="match status" value="1"/>
</dbReference>
<evidence type="ECO:0000313" key="4">
    <source>
        <dbReference type="Proteomes" id="UP000092993"/>
    </source>
</evidence>
<dbReference type="AlphaFoldDB" id="A0A1C7MAZ5"/>
<dbReference type="EMBL" id="LUGG01000006">
    <property type="protein sequence ID" value="OBZ74090.1"/>
    <property type="molecule type" value="Genomic_DNA"/>
</dbReference>
<feature type="compositionally biased region" description="Basic and acidic residues" evidence="1">
    <location>
        <begin position="774"/>
        <end position="797"/>
    </location>
</feature>
<feature type="region of interest" description="Disordered" evidence="1">
    <location>
        <begin position="753"/>
        <end position="805"/>
    </location>
</feature>
<dbReference type="PANTHER" id="PTHR38248">
    <property type="entry name" value="FUNK1 6"/>
    <property type="match status" value="1"/>
</dbReference>
<gene>
    <name evidence="3" type="ORF">A0H81_06324</name>
</gene>
<dbReference type="OrthoDB" id="3271139at2759"/>
<dbReference type="InterPro" id="IPR011009">
    <property type="entry name" value="Kinase-like_dom_sf"/>
</dbReference>
<sequence>MDSSDSNDELEAEQPRQIRETTPVRTPGMANLARSAATALGGSTKSGVQRKLLAYDMSGKWAKINIRLFLNSMPVKSTRSFKQPDYTNVFNLIPEEEGPEVDLYPKFCDAVMKHKICPGYKFIPCDTKYDMDDKGKNKVDVGLHKMAGAPKDGRPNWINQSMWIEFKKKGNCDDAFNDSEQGPFEVDSTHAAQVRGQLISYAEMAMNRQHRTHLYSVFVMHKFARLIRWDRAGAVVSEKFDYKENPEILGEFFWRFSHMTDEAQGYDRTAQLLSSRTKLFRLMDTMAERVLPEPFDYIRQQFKDSLKGESLKEDDVKVDWPRYKLAVEDKEKGTRYFLVGRCHGQSPDLVGRGTRTYVAIDVETETFIHLKDQWRYASDFLDEEDERRAVVQEDEGEEEMEADVSSLRPGELHLEGDILRHLNKTGVRNVPTVVCHGDVSGQVTFTRDVWRRMPERLRKASKSVDSEGDKRHPPSKLMHYRLVEKEVGKPLSEFTTSSNLVRLIYDCMIAHEDAMKLGRVIHRDISSGNMLMYPIKKKGFTSFVWMGLLNDWEFSKPIAKPGATDVARRAGRTGTWQFMSANILDDKSRPPTIADELESFFYVLVYYGLYLQQWRIHLRRIQAQDDGRRNHPRAGKEKLRFIGIPSHQHPLNTLIETMLSWFQGLYYVANYESELPHTAAQARSPARNQGANLLEDAQYADLWQDYSLDSDDQDDSDSEPVELATRRKAAAHLDSHRAMQKLFLRTLAGPGWPHDDKLGDQLPQDYTSKRTRGSKPDGDAAPTGEKRPREDILAEAHLRKRPRRE</sequence>
<evidence type="ECO:0000313" key="3">
    <source>
        <dbReference type="EMBL" id="OBZ74090.1"/>
    </source>
</evidence>
<dbReference type="PANTHER" id="PTHR38248:SF2">
    <property type="entry name" value="FUNK1 11"/>
    <property type="match status" value="1"/>
</dbReference>
<dbReference type="InterPro" id="IPR040976">
    <property type="entry name" value="Pkinase_fungal"/>
</dbReference>
<accession>A0A1C7MAZ5</accession>
<protein>
    <recommendedName>
        <fullName evidence="2">Fungal-type protein kinase domain-containing protein</fullName>
    </recommendedName>
</protein>